<feature type="region of interest" description="Disordered" evidence="9">
    <location>
        <begin position="1"/>
        <end position="32"/>
    </location>
</feature>
<evidence type="ECO:0000256" key="5">
    <source>
        <dbReference type="ARBA" id="ARBA00022490"/>
    </source>
</evidence>
<evidence type="ECO:0000256" key="2">
    <source>
        <dbReference type="ARBA" id="ARBA00004555"/>
    </source>
</evidence>
<evidence type="ECO:0000256" key="6">
    <source>
        <dbReference type="ARBA" id="ARBA00023034"/>
    </source>
</evidence>
<evidence type="ECO:0000313" key="10">
    <source>
        <dbReference type="EMBL" id="KAG6461865.1"/>
    </source>
</evidence>
<gene>
    <name evidence="10" type="ORF">O3G_MSEX012905</name>
</gene>
<keyword evidence="11" id="KW-1185">Reference proteome</keyword>
<protein>
    <recommendedName>
        <fullName evidence="4">RAB6-interacting golgin</fullName>
    </recommendedName>
</protein>
<comment type="similarity">
    <text evidence="3">Belongs to the GORAB family.</text>
</comment>
<keyword evidence="6" id="KW-0333">Golgi apparatus</keyword>
<organism evidence="10 11">
    <name type="scientific">Manduca sexta</name>
    <name type="common">Tobacco hawkmoth</name>
    <name type="synonym">Tobacco hornworm</name>
    <dbReference type="NCBI Taxonomy" id="7130"/>
    <lineage>
        <taxon>Eukaryota</taxon>
        <taxon>Metazoa</taxon>
        <taxon>Ecdysozoa</taxon>
        <taxon>Arthropoda</taxon>
        <taxon>Hexapoda</taxon>
        <taxon>Insecta</taxon>
        <taxon>Pterygota</taxon>
        <taxon>Neoptera</taxon>
        <taxon>Endopterygota</taxon>
        <taxon>Lepidoptera</taxon>
        <taxon>Glossata</taxon>
        <taxon>Ditrysia</taxon>
        <taxon>Bombycoidea</taxon>
        <taxon>Sphingidae</taxon>
        <taxon>Sphinginae</taxon>
        <taxon>Sphingini</taxon>
        <taxon>Manduca</taxon>
    </lineage>
</organism>
<evidence type="ECO:0000256" key="8">
    <source>
        <dbReference type="SAM" id="Coils"/>
    </source>
</evidence>
<feature type="region of interest" description="Disordered" evidence="9">
    <location>
        <begin position="44"/>
        <end position="63"/>
    </location>
</feature>
<dbReference type="PANTHER" id="PTHR21470">
    <property type="entry name" value="RAB6-INTERACTING PROTEIN GORAB"/>
    <property type="match status" value="1"/>
</dbReference>
<name>A0A921ZPP3_MANSE</name>
<dbReference type="EMBL" id="JH668784">
    <property type="protein sequence ID" value="KAG6461865.1"/>
    <property type="molecule type" value="Genomic_DNA"/>
</dbReference>
<evidence type="ECO:0000256" key="7">
    <source>
        <dbReference type="ARBA" id="ARBA00023054"/>
    </source>
</evidence>
<dbReference type="InterPro" id="IPR007033">
    <property type="entry name" value="GORAB"/>
</dbReference>
<accession>A0A921ZPP3</accession>
<dbReference type="GO" id="GO:1905515">
    <property type="term" value="P:non-motile cilium assembly"/>
    <property type="evidence" value="ECO:0007669"/>
    <property type="project" value="TreeGrafter"/>
</dbReference>
<evidence type="ECO:0000256" key="3">
    <source>
        <dbReference type="ARBA" id="ARBA00005599"/>
    </source>
</evidence>
<reference evidence="10" key="1">
    <citation type="journal article" date="2016" name="Insect Biochem. Mol. Biol.">
        <title>Multifaceted biological insights from a draft genome sequence of the tobacco hornworm moth, Manduca sexta.</title>
        <authorList>
            <person name="Kanost M.R."/>
            <person name="Arrese E.L."/>
            <person name="Cao X."/>
            <person name="Chen Y.R."/>
            <person name="Chellapilla S."/>
            <person name="Goldsmith M.R."/>
            <person name="Grosse-Wilde E."/>
            <person name="Heckel D.G."/>
            <person name="Herndon N."/>
            <person name="Jiang H."/>
            <person name="Papanicolaou A."/>
            <person name="Qu J."/>
            <person name="Soulages J.L."/>
            <person name="Vogel H."/>
            <person name="Walters J."/>
            <person name="Waterhouse R.M."/>
            <person name="Ahn S.J."/>
            <person name="Almeida F.C."/>
            <person name="An C."/>
            <person name="Aqrawi P."/>
            <person name="Bretschneider A."/>
            <person name="Bryant W.B."/>
            <person name="Bucks S."/>
            <person name="Chao H."/>
            <person name="Chevignon G."/>
            <person name="Christen J.M."/>
            <person name="Clarke D.F."/>
            <person name="Dittmer N.T."/>
            <person name="Ferguson L.C.F."/>
            <person name="Garavelou S."/>
            <person name="Gordon K.H.J."/>
            <person name="Gunaratna R.T."/>
            <person name="Han Y."/>
            <person name="Hauser F."/>
            <person name="He Y."/>
            <person name="Heidel-Fischer H."/>
            <person name="Hirsh A."/>
            <person name="Hu Y."/>
            <person name="Jiang H."/>
            <person name="Kalra D."/>
            <person name="Klinner C."/>
            <person name="Konig C."/>
            <person name="Kovar C."/>
            <person name="Kroll A.R."/>
            <person name="Kuwar S.S."/>
            <person name="Lee S.L."/>
            <person name="Lehman R."/>
            <person name="Li K."/>
            <person name="Li Z."/>
            <person name="Liang H."/>
            <person name="Lovelace S."/>
            <person name="Lu Z."/>
            <person name="Mansfield J.H."/>
            <person name="McCulloch K.J."/>
            <person name="Mathew T."/>
            <person name="Morton B."/>
            <person name="Muzny D.M."/>
            <person name="Neunemann D."/>
            <person name="Ongeri F."/>
            <person name="Pauchet Y."/>
            <person name="Pu L.L."/>
            <person name="Pyrousis I."/>
            <person name="Rao X.J."/>
            <person name="Redding A."/>
            <person name="Roesel C."/>
            <person name="Sanchez-Gracia A."/>
            <person name="Schaack S."/>
            <person name="Shukla A."/>
            <person name="Tetreau G."/>
            <person name="Wang Y."/>
            <person name="Xiong G.H."/>
            <person name="Traut W."/>
            <person name="Walsh T.K."/>
            <person name="Worley K.C."/>
            <person name="Wu D."/>
            <person name="Wu W."/>
            <person name="Wu Y.Q."/>
            <person name="Zhang X."/>
            <person name="Zou Z."/>
            <person name="Zucker H."/>
            <person name="Briscoe A.D."/>
            <person name="Burmester T."/>
            <person name="Clem R.J."/>
            <person name="Feyereisen R."/>
            <person name="Grimmelikhuijzen C.J.P."/>
            <person name="Hamodrakas S.J."/>
            <person name="Hansson B.S."/>
            <person name="Huguet E."/>
            <person name="Jermiin L.S."/>
            <person name="Lan Q."/>
            <person name="Lehman H.K."/>
            <person name="Lorenzen M."/>
            <person name="Merzendorfer H."/>
            <person name="Michalopoulos I."/>
            <person name="Morton D.B."/>
            <person name="Muthukrishnan S."/>
            <person name="Oakeshott J.G."/>
            <person name="Palmer W."/>
            <person name="Park Y."/>
            <person name="Passarelli A.L."/>
            <person name="Rozas J."/>
            <person name="Schwartz L.M."/>
            <person name="Smith W."/>
            <person name="Southgate A."/>
            <person name="Vilcinskas A."/>
            <person name="Vogt R."/>
            <person name="Wang P."/>
            <person name="Werren J."/>
            <person name="Yu X.Q."/>
            <person name="Zhou J.J."/>
            <person name="Brown S.J."/>
            <person name="Scherer S.E."/>
            <person name="Richards S."/>
            <person name="Blissard G.W."/>
        </authorList>
    </citation>
    <scope>NUCLEOTIDE SEQUENCE</scope>
</reference>
<proteinExistence type="inferred from homology"/>
<sequence>MSTFTGFSEEDLKRIKSGETGNENNVPPVSNIGAKKVGKISIKPSRPTYKYKSPVLQKQSSDDAIDETQFDKCKLSIRTPTSPVCDNILNNKNKNMEHNGDLHNNNVIDAEEYVNNEVKETVSDSEENKENKSVHEVNTTVKPDIVRGVENYTEDEIASHRAKMEDLQLKQKIMEEQNKKRKEMLAKALADRTKQTAEEVQRLEKIKKELQVLDGQFSQDVAVLRKKIDQACLTYSEAEKHYLKVEKEFLQAKINLQKEKEKKELLTEHLCALITHNETRKAQKLETLMLELATDKNKELNEMIGDRSKEINEMATDDENPVIIDGVDEKTGKMVEIANS</sequence>
<evidence type="ECO:0000256" key="1">
    <source>
        <dbReference type="ARBA" id="ARBA00004496"/>
    </source>
</evidence>
<dbReference type="PANTHER" id="PTHR21470:SF2">
    <property type="entry name" value="RAB6-INTERACTING GOLGIN"/>
    <property type="match status" value="1"/>
</dbReference>
<dbReference type="AlphaFoldDB" id="A0A921ZPP3"/>
<feature type="coiled-coil region" evidence="8">
    <location>
        <begin position="157"/>
        <end position="213"/>
    </location>
</feature>
<feature type="compositionally biased region" description="Polar residues" evidence="9">
    <location>
        <begin position="19"/>
        <end position="28"/>
    </location>
</feature>
<evidence type="ECO:0000256" key="9">
    <source>
        <dbReference type="SAM" id="MobiDB-lite"/>
    </source>
</evidence>
<keyword evidence="5" id="KW-0963">Cytoplasm</keyword>
<evidence type="ECO:0000313" key="11">
    <source>
        <dbReference type="Proteomes" id="UP000791440"/>
    </source>
</evidence>
<reference evidence="10" key="2">
    <citation type="submission" date="2020-12" db="EMBL/GenBank/DDBJ databases">
        <authorList>
            <person name="Kanost M."/>
        </authorList>
    </citation>
    <scope>NUCLEOTIDE SEQUENCE</scope>
</reference>
<comment type="subcellular location">
    <subcellularLocation>
        <location evidence="1">Cytoplasm</location>
    </subcellularLocation>
    <subcellularLocation>
        <location evidence="2">Golgi apparatus</location>
    </subcellularLocation>
</comment>
<comment type="caution">
    <text evidence="10">The sequence shown here is derived from an EMBL/GenBank/DDBJ whole genome shotgun (WGS) entry which is preliminary data.</text>
</comment>
<dbReference type="GO" id="GO:0005794">
    <property type="term" value="C:Golgi apparatus"/>
    <property type="evidence" value="ECO:0007669"/>
    <property type="project" value="UniProtKB-SubCell"/>
</dbReference>
<evidence type="ECO:0000256" key="4">
    <source>
        <dbReference type="ARBA" id="ARBA00014130"/>
    </source>
</evidence>
<dbReference type="Pfam" id="PF04949">
    <property type="entry name" value="Transcrip_act"/>
    <property type="match status" value="1"/>
</dbReference>
<dbReference type="Proteomes" id="UP000791440">
    <property type="component" value="Unassembled WGS sequence"/>
</dbReference>
<keyword evidence="7 8" id="KW-0175">Coiled coil</keyword>